<feature type="domain" description="Outer membrane protein beta-barrel" evidence="3">
    <location>
        <begin position="11"/>
        <end position="180"/>
    </location>
</feature>
<evidence type="ECO:0000313" key="5">
    <source>
        <dbReference type="Proteomes" id="UP000316609"/>
    </source>
</evidence>
<evidence type="ECO:0000259" key="3">
    <source>
        <dbReference type="Pfam" id="PF13505"/>
    </source>
</evidence>
<feature type="signal peptide" evidence="2">
    <location>
        <begin position="1"/>
        <end position="24"/>
    </location>
</feature>
<gene>
    <name evidence="4" type="ORF">E6K78_07995</name>
</gene>
<evidence type="ECO:0000256" key="1">
    <source>
        <dbReference type="ARBA" id="ARBA00022729"/>
    </source>
</evidence>
<accession>A0A538TP09</accession>
<name>A0A538TP09_UNCEI</name>
<dbReference type="InterPro" id="IPR011250">
    <property type="entry name" value="OMP/PagP_B-barrel"/>
</dbReference>
<organism evidence="4 5">
    <name type="scientific">Eiseniibacteriota bacterium</name>
    <dbReference type="NCBI Taxonomy" id="2212470"/>
    <lineage>
        <taxon>Bacteria</taxon>
        <taxon>Candidatus Eiseniibacteriota</taxon>
    </lineage>
</organism>
<dbReference type="Proteomes" id="UP000316609">
    <property type="component" value="Unassembled WGS sequence"/>
</dbReference>
<dbReference type="EMBL" id="VBOY01000072">
    <property type="protein sequence ID" value="TMQ65345.1"/>
    <property type="molecule type" value="Genomic_DNA"/>
</dbReference>
<comment type="caution">
    <text evidence="4">The sequence shown here is derived from an EMBL/GenBank/DDBJ whole genome shotgun (WGS) entry which is preliminary data.</text>
</comment>
<dbReference type="Pfam" id="PF13505">
    <property type="entry name" value="OMP_b-brl"/>
    <property type="match status" value="1"/>
</dbReference>
<dbReference type="InterPro" id="IPR027385">
    <property type="entry name" value="Beta-barrel_OMP"/>
</dbReference>
<sequence length="183" mass="19664">MRTFARMLATLVALSLFVPAAALAAGAITSVEGMTSTIFQHGQSSFSGIGLRVQVHPTQLIQNVTLMPTLEYWRNTSNISSFGIESTRKDATMGVDARYDFPHQGLRPYVGAGIALHFLSNRVDAPSLGLNDATDSMIKGGLSLLGGVTFGIAGKLSNLIELKYHHVPDQSQLKINWGLSYGL</sequence>
<proteinExistence type="predicted"/>
<dbReference type="SUPFAM" id="SSF56925">
    <property type="entry name" value="OMPA-like"/>
    <property type="match status" value="1"/>
</dbReference>
<dbReference type="AlphaFoldDB" id="A0A538TP09"/>
<feature type="chain" id="PRO_5021791381" description="Outer membrane protein beta-barrel domain-containing protein" evidence="2">
    <location>
        <begin position="25"/>
        <end position="183"/>
    </location>
</feature>
<reference evidence="4 5" key="1">
    <citation type="journal article" date="2019" name="Nat. Microbiol.">
        <title>Mediterranean grassland soil C-N compound turnover is dependent on rainfall and depth, and is mediated by genomically divergent microorganisms.</title>
        <authorList>
            <person name="Diamond S."/>
            <person name="Andeer P.F."/>
            <person name="Li Z."/>
            <person name="Crits-Christoph A."/>
            <person name="Burstein D."/>
            <person name="Anantharaman K."/>
            <person name="Lane K.R."/>
            <person name="Thomas B.C."/>
            <person name="Pan C."/>
            <person name="Northen T.R."/>
            <person name="Banfield J.F."/>
        </authorList>
    </citation>
    <scope>NUCLEOTIDE SEQUENCE [LARGE SCALE GENOMIC DNA]</scope>
    <source>
        <strain evidence="4">WS_8</strain>
    </source>
</reference>
<dbReference type="Gene3D" id="2.40.160.20">
    <property type="match status" value="1"/>
</dbReference>
<evidence type="ECO:0000256" key="2">
    <source>
        <dbReference type="SAM" id="SignalP"/>
    </source>
</evidence>
<keyword evidence="1 2" id="KW-0732">Signal</keyword>
<protein>
    <recommendedName>
        <fullName evidence="3">Outer membrane protein beta-barrel domain-containing protein</fullName>
    </recommendedName>
</protein>
<evidence type="ECO:0000313" key="4">
    <source>
        <dbReference type="EMBL" id="TMQ65345.1"/>
    </source>
</evidence>